<dbReference type="InterPro" id="IPR058533">
    <property type="entry name" value="Cation_efflux_TM"/>
</dbReference>
<dbReference type="Proteomes" id="UP000306416">
    <property type="component" value="Unassembled WGS sequence"/>
</dbReference>
<organism evidence="13 14">
    <name type="scientific">Geomonas terrae</name>
    <dbReference type="NCBI Taxonomy" id="2562681"/>
    <lineage>
        <taxon>Bacteria</taxon>
        <taxon>Pseudomonadati</taxon>
        <taxon>Thermodesulfobacteriota</taxon>
        <taxon>Desulfuromonadia</taxon>
        <taxon>Geobacterales</taxon>
        <taxon>Geobacteraceae</taxon>
        <taxon>Geomonas</taxon>
    </lineage>
</organism>
<dbReference type="Pfam" id="PF01545">
    <property type="entry name" value="Cation_efflux"/>
    <property type="match status" value="1"/>
</dbReference>
<keyword evidence="7 11" id="KW-1133">Transmembrane helix</keyword>
<evidence type="ECO:0000256" key="7">
    <source>
        <dbReference type="ARBA" id="ARBA00022989"/>
    </source>
</evidence>
<dbReference type="InterPro" id="IPR026765">
    <property type="entry name" value="Tmem163"/>
</dbReference>
<proteinExistence type="inferred from homology"/>
<keyword evidence="4 11" id="KW-0812">Transmembrane</keyword>
<dbReference type="GO" id="GO:0031410">
    <property type="term" value="C:cytoplasmic vesicle"/>
    <property type="evidence" value="ECO:0007669"/>
    <property type="project" value="UniProtKB-KW"/>
</dbReference>
<feature type="transmembrane region" description="Helical" evidence="11">
    <location>
        <begin position="89"/>
        <end position="110"/>
    </location>
</feature>
<sequence length="217" mass="23703">MTIFRRISMTSQTDRLYRTAAILALITIFYNILEGVVSAWFGFEDESLALFGFGLDSFVEVVSGAGILHMVRRQRDNPDRNPDEFEQRALRITGLSFYVLAVGLLVTAAYDTLHLHAPTTTFWGVVVSCVSIASMWLLIREKVKVGHALGSPAILADAACTRVCLLLSVILLVSSVGYQLTGIGWLDSAGALGIGWFCFKEGKEAFDKARGIPCSCS</sequence>
<keyword evidence="10" id="KW-0968">Cytoplasmic vesicle</keyword>
<dbReference type="AlphaFoldDB" id="A0A4S1CKK3"/>
<protein>
    <recommendedName>
        <fullName evidence="12">Cation efflux protein transmembrane domain-containing protein</fullName>
    </recommendedName>
</protein>
<name>A0A4S1CKK3_9BACT</name>
<gene>
    <name evidence="13" type="ORF">E4633_01925</name>
</gene>
<dbReference type="SUPFAM" id="SSF161111">
    <property type="entry name" value="Cation efflux protein transmembrane domain-like"/>
    <property type="match status" value="1"/>
</dbReference>
<dbReference type="Gene3D" id="1.20.1510.10">
    <property type="entry name" value="Cation efflux protein transmembrane domain"/>
    <property type="match status" value="1"/>
</dbReference>
<accession>A0A4S1CKK3</accession>
<feature type="transmembrane region" description="Helical" evidence="11">
    <location>
        <begin position="122"/>
        <end position="139"/>
    </location>
</feature>
<evidence type="ECO:0000256" key="10">
    <source>
        <dbReference type="ARBA" id="ARBA00023329"/>
    </source>
</evidence>
<evidence type="ECO:0000256" key="9">
    <source>
        <dbReference type="ARBA" id="ARBA00023136"/>
    </source>
</evidence>
<evidence type="ECO:0000256" key="8">
    <source>
        <dbReference type="ARBA" id="ARBA00023018"/>
    </source>
</evidence>
<evidence type="ECO:0000256" key="2">
    <source>
        <dbReference type="ARBA" id="ARBA00004644"/>
    </source>
</evidence>
<comment type="caution">
    <text evidence="13">The sequence shown here is derived from an EMBL/GenBank/DDBJ whole genome shotgun (WGS) entry which is preliminary data.</text>
</comment>
<feature type="transmembrane region" description="Helical" evidence="11">
    <location>
        <begin position="21"/>
        <end position="43"/>
    </location>
</feature>
<comment type="subcellular location">
    <subcellularLocation>
        <location evidence="2">Cytoplasmic vesicle</location>
        <location evidence="2">Secretory vesicle</location>
        <location evidence="2">Synaptic vesicle membrane</location>
        <topology evidence="2">Multi-pass membrane protein</topology>
    </subcellularLocation>
    <subcellularLocation>
        <location evidence="1">Early endosome membrane</location>
    </subcellularLocation>
</comment>
<evidence type="ECO:0000313" key="14">
    <source>
        <dbReference type="Proteomes" id="UP000306416"/>
    </source>
</evidence>
<dbReference type="GO" id="GO:0008324">
    <property type="term" value="F:monoatomic cation transmembrane transporter activity"/>
    <property type="evidence" value="ECO:0007669"/>
    <property type="project" value="InterPro"/>
</dbReference>
<feature type="transmembrane region" description="Helical" evidence="11">
    <location>
        <begin position="49"/>
        <end position="68"/>
    </location>
</feature>
<keyword evidence="5" id="KW-0967">Endosome</keyword>
<evidence type="ECO:0000256" key="11">
    <source>
        <dbReference type="SAM" id="Phobius"/>
    </source>
</evidence>
<evidence type="ECO:0000313" key="13">
    <source>
        <dbReference type="EMBL" id="TGU74251.1"/>
    </source>
</evidence>
<evidence type="ECO:0000256" key="5">
    <source>
        <dbReference type="ARBA" id="ARBA00022753"/>
    </source>
</evidence>
<keyword evidence="6" id="KW-0862">Zinc</keyword>
<dbReference type="PANTHER" id="PTHR31937:SF2">
    <property type="entry name" value="TRANSMEMBRANE PROTEIN 163"/>
    <property type="match status" value="1"/>
</dbReference>
<reference evidence="13 14" key="1">
    <citation type="submission" date="2019-04" db="EMBL/GenBank/DDBJ databases">
        <title>Geobacter oryzae sp. nov., ferric-reducing bacteria isolated from paddy soil.</title>
        <authorList>
            <person name="Xu Z."/>
            <person name="Masuda Y."/>
            <person name="Itoh H."/>
            <person name="Senoo K."/>
        </authorList>
    </citation>
    <scope>NUCLEOTIDE SEQUENCE [LARGE SCALE GENOMIC DNA]</scope>
    <source>
        <strain evidence="13 14">Red111</strain>
    </source>
</reference>
<comment type="similarity">
    <text evidence="3">Belongs to the TMEM163 family.</text>
</comment>
<evidence type="ECO:0000256" key="4">
    <source>
        <dbReference type="ARBA" id="ARBA00022692"/>
    </source>
</evidence>
<keyword evidence="8" id="KW-0770">Synapse</keyword>
<evidence type="ECO:0000256" key="6">
    <source>
        <dbReference type="ARBA" id="ARBA00022833"/>
    </source>
</evidence>
<evidence type="ECO:0000256" key="1">
    <source>
        <dbReference type="ARBA" id="ARBA00004146"/>
    </source>
</evidence>
<evidence type="ECO:0000259" key="12">
    <source>
        <dbReference type="Pfam" id="PF01545"/>
    </source>
</evidence>
<dbReference type="EMBL" id="SRSC01000001">
    <property type="protein sequence ID" value="TGU74251.1"/>
    <property type="molecule type" value="Genomic_DNA"/>
</dbReference>
<keyword evidence="14" id="KW-1185">Reference proteome</keyword>
<evidence type="ECO:0000256" key="3">
    <source>
        <dbReference type="ARBA" id="ARBA00008731"/>
    </source>
</evidence>
<feature type="domain" description="Cation efflux protein transmembrane" evidence="12">
    <location>
        <begin position="26"/>
        <end position="202"/>
    </location>
</feature>
<dbReference type="GO" id="GO:0016020">
    <property type="term" value="C:membrane"/>
    <property type="evidence" value="ECO:0007669"/>
    <property type="project" value="InterPro"/>
</dbReference>
<dbReference type="PANTHER" id="PTHR31937">
    <property type="entry name" value="TRANSMEMBRANE PROTEIN 163"/>
    <property type="match status" value="1"/>
</dbReference>
<keyword evidence="9 11" id="KW-0472">Membrane</keyword>
<dbReference type="InterPro" id="IPR027469">
    <property type="entry name" value="Cation_efflux_TMD_sf"/>
</dbReference>